<proteinExistence type="predicted"/>
<keyword evidence="2" id="KW-1185">Reference proteome</keyword>
<evidence type="ECO:0000313" key="2">
    <source>
        <dbReference type="Proteomes" id="UP000199477"/>
    </source>
</evidence>
<reference evidence="2" key="1">
    <citation type="submission" date="2016-10" db="EMBL/GenBank/DDBJ databases">
        <authorList>
            <person name="Varghese N."/>
            <person name="Submissions S."/>
        </authorList>
    </citation>
    <scope>NUCLEOTIDE SEQUENCE [LARGE SCALE GENOMIC DNA]</scope>
    <source>
        <strain evidence="2">UNC178MFTsu3.1</strain>
    </source>
</reference>
<accession>A0A1I2DEQ6</accession>
<dbReference type="STRING" id="500610.SAMN02799615_01647"/>
<dbReference type="Gene3D" id="3.40.50.150">
    <property type="entry name" value="Vaccinia Virus protein VP39"/>
    <property type="match status" value="1"/>
</dbReference>
<dbReference type="AlphaFoldDB" id="A0A1I2DEQ6"/>
<dbReference type="Pfam" id="PF13489">
    <property type="entry name" value="Methyltransf_23"/>
    <property type="match status" value="1"/>
</dbReference>
<dbReference type="GO" id="GO:0008168">
    <property type="term" value="F:methyltransferase activity"/>
    <property type="evidence" value="ECO:0007669"/>
    <property type="project" value="UniProtKB-KW"/>
</dbReference>
<organism evidence="1 2">
    <name type="scientific">Dyella marensis</name>
    <dbReference type="NCBI Taxonomy" id="500610"/>
    <lineage>
        <taxon>Bacteria</taxon>
        <taxon>Pseudomonadati</taxon>
        <taxon>Pseudomonadota</taxon>
        <taxon>Gammaproteobacteria</taxon>
        <taxon>Lysobacterales</taxon>
        <taxon>Rhodanobacteraceae</taxon>
        <taxon>Dyella</taxon>
    </lineage>
</organism>
<name>A0A1I2DEQ6_9GAMM</name>
<keyword evidence="1" id="KW-0489">Methyltransferase</keyword>
<evidence type="ECO:0000313" key="1">
    <source>
        <dbReference type="EMBL" id="SFE78430.1"/>
    </source>
</evidence>
<dbReference type="SUPFAM" id="SSF53335">
    <property type="entry name" value="S-adenosyl-L-methionine-dependent methyltransferases"/>
    <property type="match status" value="1"/>
</dbReference>
<gene>
    <name evidence="1" type="ORF">SAMN02799615_01647</name>
</gene>
<sequence length="222" mass="24065">MDPHSHRRIAACYDGRFQRGYVRGKLASDPVYAATADAIAGCNLPLLDIGCGIGLLGLYLHARGALPRYVGLDRDERKITQGRVAVRRAGIEHAIELHAADAAALPDLRGHVALLDMLHYLPRDAQATLLQAAIARLAPGGVLVIRSVLRDGSWRFQATRAEEVWLRVSGLIRGGAQHYPSTEELRPPLEAAGLAVSMGPLFGRTPFNSYLLVARRPRQAAA</sequence>
<dbReference type="GO" id="GO:0032259">
    <property type="term" value="P:methylation"/>
    <property type="evidence" value="ECO:0007669"/>
    <property type="project" value="UniProtKB-KW"/>
</dbReference>
<dbReference type="EMBL" id="FONH01000004">
    <property type="protein sequence ID" value="SFE78430.1"/>
    <property type="molecule type" value="Genomic_DNA"/>
</dbReference>
<dbReference type="InterPro" id="IPR029063">
    <property type="entry name" value="SAM-dependent_MTases_sf"/>
</dbReference>
<keyword evidence="1" id="KW-0808">Transferase</keyword>
<protein>
    <submittedName>
        <fullName evidence="1">Methyltransferase domain-containing protein</fullName>
    </submittedName>
</protein>
<dbReference type="RefSeq" id="WP_026635226.1">
    <property type="nucleotide sequence ID" value="NZ_FONH01000004.1"/>
</dbReference>
<dbReference type="Proteomes" id="UP000199477">
    <property type="component" value="Unassembled WGS sequence"/>
</dbReference>
<dbReference type="CDD" id="cd02440">
    <property type="entry name" value="AdoMet_MTases"/>
    <property type="match status" value="1"/>
</dbReference>